<evidence type="ECO:0000256" key="3">
    <source>
        <dbReference type="PIRSR" id="PIRSR004848-1"/>
    </source>
</evidence>
<dbReference type="Gene3D" id="3.20.20.10">
    <property type="entry name" value="Alanine racemase"/>
    <property type="match status" value="1"/>
</dbReference>
<evidence type="ECO:0000256" key="4">
    <source>
        <dbReference type="RuleBase" id="RU004514"/>
    </source>
</evidence>
<dbReference type="CDD" id="cd06824">
    <property type="entry name" value="PLPDE_III_Yggs_like"/>
    <property type="match status" value="1"/>
</dbReference>
<reference evidence="6" key="1">
    <citation type="journal article" date="2012" name="J. Microbiol. Biotechnol.">
        <title>Ramlibacter ginsenosidimutans sp. nov., with ginsenoside-converting activity.</title>
        <authorList>
            <person name="Wang L."/>
            <person name="An D.S."/>
            <person name="Kim S.G."/>
            <person name="Jin F.X."/>
            <person name="Kim S.C."/>
            <person name="Lee S.T."/>
            <person name="Im W.T."/>
        </authorList>
    </citation>
    <scope>NUCLEOTIDE SEQUENCE</scope>
    <source>
        <strain evidence="6">KACC 17527</strain>
    </source>
</reference>
<dbReference type="PIRSF" id="PIRSF004848">
    <property type="entry name" value="YBL036c_PLPDEIII"/>
    <property type="match status" value="1"/>
</dbReference>
<dbReference type="PANTHER" id="PTHR10146:SF14">
    <property type="entry name" value="PYRIDOXAL PHOSPHATE HOMEOSTASIS PROTEIN"/>
    <property type="match status" value="1"/>
</dbReference>
<evidence type="ECO:0000259" key="5">
    <source>
        <dbReference type="Pfam" id="PF01168"/>
    </source>
</evidence>
<dbReference type="EMBL" id="JAEPWM010000002">
    <property type="protein sequence ID" value="MBK6006147.1"/>
    <property type="molecule type" value="Genomic_DNA"/>
</dbReference>
<dbReference type="InterPro" id="IPR029066">
    <property type="entry name" value="PLP-binding_barrel"/>
</dbReference>
<dbReference type="HAMAP" id="MF_02087">
    <property type="entry name" value="PLP_homeostasis"/>
    <property type="match status" value="1"/>
</dbReference>
<evidence type="ECO:0000256" key="1">
    <source>
        <dbReference type="ARBA" id="ARBA00022898"/>
    </source>
</evidence>
<dbReference type="SUPFAM" id="SSF51419">
    <property type="entry name" value="PLP-binding barrel"/>
    <property type="match status" value="1"/>
</dbReference>
<comment type="caution">
    <text evidence="6">The sequence shown here is derived from an EMBL/GenBank/DDBJ whole genome shotgun (WGS) entry which is preliminary data.</text>
</comment>
<keyword evidence="7" id="KW-1185">Reference proteome</keyword>
<dbReference type="NCBIfam" id="TIGR00044">
    <property type="entry name" value="YggS family pyridoxal phosphate-dependent enzyme"/>
    <property type="match status" value="1"/>
</dbReference>
<comment type="cofactor">
    <cofactor evidence="3">
        <name>pyridoxal 5'-phosphate</name>
        <dbReference type="ChEBI" id="CHEBI:597326"/>
    </cofactor>
</comment>
<proteinExistence type="inferred from homology"/>
<gene>
    <name evidence="6" type="ORF">JJB11_08560</name>
</gene>
<dbReference type="PANTHER" id="PTHR10146">
    <property type="entry name" value="PROLINE SYNTHETASE CO-TRANSCRIBED BACTERIAL HOMOLOG PROTEIN"/>
    <property type="match status" value="1"/>
</dbReference>
<accession>A0A934TRC1</accession>
<evidence type="ECO:0000256" key="2">
    <source>
        <dbReference type="HAMAP-Rule" id="MF_02087"/>
    </source>
</evidence>
<dbReference type="Proteomes" id="UP000630528">
    <property type="component" value="Unassembled WGS sequence"/>
</dbReference>
<dbReference type="AlphaFoldDB" id="A0A934TRC1"/>
<comment type="similarity">
    <text evidence="2 4">Belongs to the pyridoxal phosphate-binding protein YggS/PROSC family.</text>
</comment>
<keyword evidence="1 2" id="KW-0663">Pyridoxal phosphate</keyword>
<reference evidence="6" key="2">
    <citation type="submission" date="2021-01" db="EMBL/GenBank/DDBJ databases">
        <authorList>
            <person name="Kang M."/>
        </authorList>
    </citation>
    <scope>NUCLEOTIDE SEQUENCE</scope>
    <source>
        <strain evidence="6">KACC 17527</strain>
    </source>
</reference>
<comment type="function">
    <text evidence="2">Pyridoxal 5'-phosphate (PLP)-binding protein, which is involved in PLP homeostasis.</text>
</comment>
<dbReference type="FunFam" id="3.20.20.10:FF:000018">
    <property type="entry name" value="Pyridoxal phosphate homeostasis protein"/>
    <property type="match status" value="1"/>
</dbReference>
<name>A0A934TRC1_9BURK</name>
<dbReference type="RefSeq" id="WP_201168463.1">
    <property type="nucleotide sequence ID" value="NZ_JAEPWM010000002.1"/>
</dbReference>
<sequence>MTTIAMNLQSVHERIASACAAAGRDVNEVTLLPVAKTFAADAVRAAHAAGENAFGENYIQEAIEKQAQLRDLRLQWHCIGPIQSNKTRLVAEHFDWAQTIDRLKIAQRLSEQRRDELGPLQVCIQVNIDGGPSKSGVAPEEALDLARAVAALPRLRLRGLMTIPEPAGDFAAQVAVHRRARALFDALRAAGLPLDTLSMGMTADLEAAIHAGSTMVRVGTAIFGVRSRKPQGEPLTSGAPPA</sequence>
<feature type="modified residue" description="N6-(pyridoxal phosphate)lysine" evidence="2 3">
    <location>
        <position position="36"/>
    </location>
</feature>
<dbReference type="Pfam" id="PF01168">
    <property type="entry name" value="Ala_racemase_N"/>
    <property type="match status" value="1"/>
</dbReference>
<organism evidence="6 7">
    <name type="scientific">Ramlibacter ginsenosidimutans</name>
    <dbReference type="NCBI Taxonomy" id="502333"/>
    <lineage>
        <taxon>Bacteria</taxon>
        <taxon>Pseudomonadati</taxon>
        <taxon>Pseudomonadota</taxon>
        <taxon>Betaproteobacteria</taxon>
        <taxon>Burkholderiales</taxon>
        <taxon>Comamonadaceae</taxon>
        <taxon>Ramlibacter</taxon>
    </lineage>
</organism>
<evidence type="ECO:0000313" key="7">
    <source>
        <dbReference type="Proteomes" id="UP000630528"/>
    </source>
</evidence>
<dbReference type="InterPro" id="IPR001608">
    <property type="entry name" value="Ala_racemase_N"/>
</dbReference>
<protein>
    <recommendedName>
        <fullName evidence="2">Pyridoxal phosphate homeostasis protein</fullName>
        <shortName evidence="2">PLP homeostasis protein</shortName>
    </recommendedName>
</protein>
<dbReference type="GO" id="GO:0030170">
    <property type="term" value="F:pyridoxal phosphate binding"/>
    <property type="evidence" value="ECO:0007669"/>
    <property type="project" value="UniProtKB-UniRule"/>
</dbReference>
<dbReference type="InterPro" id="IPR011078">
    <property type="entry name" value="PyrdxlP_homeostasis"/>
</dbReference>
<feature type="domain" description="Alanine racemase N-terminal" evidence="5">
    <location>
        <begin position="8"/>
        <end position="226"/>
    </location>
</feature>
<evidence type="ECO:0000313" key="6">
    <source>
        <dbReference type="EMBL" id="MBK6006147.1"/>
    </source>
</evidence>